<dbReference type="PANTHER" id="PTHR36153">
    <property type="entry name" value="INNER MEMBRANE PROTEIN-RELATED"/>
    <property type="match status" value="1"/>
</dbReference>
<dbReference type="InterPro" id="IPR025743">
    <property type="entry name" value="TssM1_N"/>
</dbReference>
<dbReference type="InterPro" id="IPR009612">
    <property type="entry name" value="IcmF-rel"/>
</dbReference>
<proteinExistence type="predicted"/>
<name>A0A2S2CTT9_9PROT</name>
<evidence type="ECO:0000313" key="3">
    <source>
        <dbReference type="EMBL" id="AWK87889.1"/>
    </source>
</evidence>
<reference evidence="4" key="1">
    <citation type="submission" date="2018-05" db="EMBL/GenBank/DDBJ databases">
        <title>Azospirillum thermophila sp. nov., a novel isolated from hot spring.</title>
        <authorList>
            <person name="Zhao Z."/>
        </authorList>
    </citation>
    <scope>NUCLEOTIDE SEQUENCE [LARGE SCALE GENOMIC DNA]</scope>
    <source>
        <strain evidence="4">CFH 70021</strain>
    </source>
</reference>
<keyword evidence="4" id="KW-1185">Reference proteome</keyword>
<dbReference type="Proteomes" id="UP000245629">
    <property type="component" value="Chromosome 2"/>
</dbReference>
<gene>
    <name evidence="3" type="primary">icmF</name>
    <name evidence="3" type="ORF">DEW08_06355</name>
</gene>
<sequence>MPARRRWTLSLLAALGAGLVGWLLLSAAGASGVPRLLPLLVALAGWALWNRRVDGEERAANARLVEDLAAAGDPELRASLDELDIVHRRMDAVLARLRTQRFGAGWGSRWGGRYLYQLPWYLVIGAPGSGKTTALAASRLGAPLADGGEAQPIANLGGTRQCDWWFTDHAVLIDTAGRYTTQDSRRAVDGRVWSGLLDLVKAHRPRQPINGAIVTVCLPDLAAWTVGERQAHALALRQRLNELHAQLGQRVPVYLLGTKADLLEGFTTFFDPLDSTERSQVWGLTLPAGQAPGDLPATVRALFSGLVRRLDDRLLERLHQEPDIRRRTAVFALPQRVAGLEPALAELAQIVFTAPPGEEPPLLRGIYLTSATQAGTLPATALEDPPRPYFLDRLLPELVFPEANLAEVDRRLEQERRRRARLSAGGALAATLALALFWLNSHAGNSALLARADAAVGQVEALVKTLDTPPRSLSRVDDTDMAAILPVLDALRSLPAGHAERGSWPAVTLTGGLHQGERLAGPAEEAYRRALRSLFLARIVLRLEEQLRTNWARPDQLRLALRAYRMMGGQDPLDRAFLAEWLALDWQRTLPGPANDERRRALGDHLATLFEVGFAPIPADELLLSRVAEVLAQADQPKGPVRAAP</sequence>
<dbReference type="EMBL" id="CP029353">
    <property type="protein sequence ID" value="AWK87889.1"/>
    <property type="molecule type" value="Genomic_DNA"/>
</dbReference>
<dbReference type="InterPro" id="IPR027417">
    <property type="entry name" value="P-loop_NTPase"/>
</dbReference>
<dbReference type="InterPro" id="IPR053156">
    <property type="entry name" value="T6SS_TssM-like"/>
</dbReference>
<dbReference type="OrthoDB" id="9758229at2"/>
<dbReference type="AlphaFoldDB" id="A0A2S2CTT9"/>
<dbReference type="Pfam" id="PF06761">
    <property type="entry name" value="IcmF-related"/>
    <property type="match status" value="1"/>
</dbReference>
<feature type="domain" description="IcmF-related" evidence="1">
    <location>
        <begin position="485"/>
        <end position="634"/>
    </location>
</feature>
<organism evidence="3 4">
    <name type="scientific">Azospirillum thermophilum</name>
    <dbReference type="NCBI Taxonomy" id="2202148"/>
    <lineage>
        <taxon>Bacteria</taxon>
        <taxon>Pseudomonadati</taxon>
        <taxon>Pseudomonadota</taxon>
        <taxon>Alphaproteobacteria</taxon>
        <taxon>Rhodospirillales</taxon>
        <taxon>Azospirillaceae</taxon>
        <taxon>Azospirillum</taxon>
    </lineage>
</organism>
<evidence type="ECO:0000259" key="2">
    <source>
        <dbReference type="Pfam" id="PF14331"/>
    </source>
</evidence>
<evidence type="ECO:0000313" key="4">
    <source>
        <dbReference type="Proteomes" id="UP000245629"/>
    </source>
</evidence>
<dbReference type="KEGG" id="azz:DEW08_06355"/>
<dbReference type="Pfam" id="PF14331">
    <property type="entry name" value="IcmF-related_N"/>
    <property type="match status" value="1"/>
</dbReference>
<dbReference type="SUPFAM" id="SSF52540">
    <property type="entry name" value="P-loop containing nucleoside triphosphate hydrolases"/>
    <property type="match status" value="1"/>
</dbReference>
<evidence type="ECO:0000259" key="1">
    <source>
        <dbReference type="Pfam" id="PF06761"/>
    </source>
</evidence>
<accession>A0A2S2CTT9</accession>
<dbReference type="PANTHER" id="PTHR36153:SF1">
    <property type="entry name" value="TYPE VI SECRETION SYSTEM COMPONENT TSSM1"/>
    <property type="match status" value="1"/>
</dbReference>
<dbReference type="NCBIfam" id="TIGR03348">
    <property type="entry name" value="VI_IcmF"/>
    <property type="match status" value="1"/>
</dbReference>
<protein>
    <submittedName>
        <fullName evidence="3">Type VI secretion system membrane subunit TssM</fullName>
    </submittedName>
</protein>
<dbReference type="CDD" id="cd00882">
    <property type="entry name" value="Ras_like_GTPase"/>
    <property type="match status" value="1"/>
</dbReference>
<dbReference type="InterPro" id="IPR017731">
    <property type="entry name" value="TssM1-like"/>
</dbReference>
<feature type="domain" description="Type VI secretion system component TssM1 N-terminal" evidence="2">
    <location>
        <begin position="188"/>
        <end position="423"/>
    </location>
</feature>